<proteinExistence type="predicted"/>
<organism evidence="1">
    <name type="scientific">Arundo donax</name>
    <name type="common">Giant reed</name>
    <name type="synonym">Donax arundinaceus</name>
    <dbReference type="NCBI Taxonomy" id="35708"/>
    <lineage>
        <taxon>Eukaryota</taxon>
        <taxon>Viridiplantae</taxon>
        <taxon>Streptophyta</taxon>
        <taxon>Embryophyta</taxon>
        <taxon>Tracheophyta</taxon>
        <taxon>Spermatophyta</taxon>
        <taxon>Magnoliopsida</taxon>
        <taxon>Liliopsida</taxon>
        <taxon>Poales</taxon>
        <taxon>Poaceae</taxon>
        <taxon>PACMAD clade</taxon>
        <taxon>Arundinoideae</taxon>
        <taxon>Arundineae</taxon>
        <taxon>Arundo</taxon>
    </lineage>
</organism>
<name>A0A0A9AFF4_ARUDO</name>
<protein>
    <submittedName>
        <fullName evidence="1">Uncharacterized protein</fullName>
    </submittedName>
</protein>
<reference evidence="1" key="1">
    <citation type="submission" date="2014-09" db="EMBL/GenBank/DDBJ databases">
        <authorList>
            <person name="Magalhaes I.L.F."/>
            <person name="Oliveira U."/>
            <person name="Santos F.R."/>
            <person name="Vidigal T.H.D.A."/>
            <person name="Brescovit A.D."/>
            <person name="Santos A.J."/>
        </authorList>
    </citation>
    <scope>NUCLEOTIDE SEQUENCE</scope>
    <source>
        <tissue evidence="1">Shoot tissue taken approximately 20 cm above the soil surface</tissue>
    </source>
</reference>
<evidence type="ECO:0000313" key="1">
    <source>
        <dbReference type="EMBL" id="JAD50419.1"/>
    </source>
</evidence>
<accession>A0A0A9AFF4</accession>
<reference evidence="1" key="2">
    <citation type="journal article" date="2015" name="Data Brief">
        <title>Shoot transcriptome of the giant reed, Arundo donax.</title>
        <authorList>
            <person name="Barrero R.A."/>
            <person name="Guerrero F.D."/>
            <person name="Moolhuijzen P."/>
            <person name="Goolsby J.A."/>
            <person name="Tidwell J."/>
            <person name="Bellgard S.E."/>
            <person name="Bellgard M.I."/>
        </authorList>
    </citation>
    <scope>NUCLEOTIDE SEQUENCE</scope>
    <source>
        <tissue evidence="1">Shoot tissue taken approximately 20 cm above the soil surface</tissue>
    </source>
</reference>
<sequence>MREKGHLT</sequence>
<dbReference type="EMBL" id="GBRH01247476">
    <property type="protein sequence ID" value="JAD50419.1"/>
    <property type="molecule type" value="Transcribed_RNA"/>
</dbReference>